<dbReference type="InterPro" id="IPR035427">
    <property type="entry name" value="Tim10-like_dom_sf"/>
</dbReference>
<comment type="similarity">
    <text evidence="2">Belongs to the small Tim family.</text>
</comment>
<evidence type="ECO:0000256" key="12">
    <source>
        <dbReference type="ARBA" id="ARBA00023136"/>
    </source>
</evidence>
<evidence type="ECO:0000256" key="1">
    <source>
        <dbReference type="ARBA" id="ARBA00004137"/>
    </source>
</evidence>
<keyword evidence="12" id="KW-0472">Membrane</keyword>
<dbReference type="PANTHER" id="PTHR11038">
    <property type="entry name" value="MITOCHONDRIAL IMPORT INNER MEMBRANE TRANSLOCASE SUBUNIT TIM10"/>
    <property type="match status" value="1"/>
</dbReference>
<comment type="caution">
    <text evidence="18">The sequence shown here is derived from an EMBL/GenBank/DDBJ whole genome shotgun (WGS) entry which is preliminary data.</text>
</comment>
<feature type="compositionally biased region" description="Low complexity" evidence="16">
    <location>
        <begin position="506"/>
        <end position="529"/>
    </location>
</feature>
<keyword evidence="6" id="KW-0479">Metal-binding</keyword>
<feature type="region of interest" description="Disordered" evidence="16">
    <location>
        <begin position="146"/>
        <end position="169"/>
    </location>
</feature>
<dbReference type="Proteomes" id="UP000536275">
    <property type="component" value="Unassembled WGS sequence"/>
</dbReference>
<comment type="subcellular location">
    <subcellularLocation>
        <location evidence="1">Mitochondrion inner membrane</location>
        <topology evidence="1">Peripheral membrane protein</topology>
        <orientation evidence="1">Intermembrane side</orientation>
    </subcellularLocation>
</comment>
<evidence type="ECO:0000256" key="10">
    <source>
        <dbReference type="ARBA" id="ARBA00023010"/>
    </source>
</evidence>
<evidence type="ECO:0000256" key="14">
    <source>
        <dbReference type="ARBA" id="ARBA00023186"/>
    </source>
</evidence>
<dbReference type="InterPro" id="IPR004217">
    <property type="entry name" value="Tim10-like"/>
</dbReference>
<name>A0A8H6BZE8_CANAX</name>
<protein>
    <recommendedName>
        <fullName evidence="4">Mitochondrial import inner membrane translocase subunit TIM10</fullName>
    </recommendedName>
    <alternativeName>
        <fullName evidence="3 15">mitochondrial import inner membrane translocase subunit Tim10</fullName>
    </alternativeName>
</protein>
<evidence type="ECO:0000313" key="18">
    <source>
        <dbReference type="EMBL" id="KAF6069890.1"/>
    </source>
</evidence>
<feature type="compositionally biased region" description="Polar residues" evidence="16">
    <location>
        <begin position="416"/>
        <end position="426"/>
    </location>
</feature>
<dbReference type="PANTHER" id="PTHR11038:SF16">
    <property type="entry name" value="MITOCHONDRIAL IMPORT INNER MEMBRANE TRANSLOCASE SUBUNIT TIM10"/>
    <property type="match status" value="1"/>
</dbReference>
<evidence type="ECO:0000256" key="15">
    <source>
        <dbReference type="ARBA" id="ARBA00067220"/>
    </source>
</evidence>
<feature type="compositionally biased region" description="Polar residues" evidence="16">
    <location>
        <begin position="567"/>
        <end position="579"/>
    </location>
</feature>
<keyword evidence="9" id="KW-0653">Protein transport</keyword>
<dbReference type="EMBL" id="JABWAD010000026">
    <property type="protein sequence ID" value="KAF6070489.1"/>
    <property type="molecule type" value="Genomic_DNA"/>
</dbReference>
<evidence type="ECO:0000259" key="17">
    <source>
        <dbReference type="Pfam" id="PF02953"/>
    </source>
</evidence>
<dbReference type="GO" id="GO:0046872">
    <property type="term" value="F:metal ion binding"/>
    <property type="evidence" value="ECO:0007669"/>
    <property type="project" value="UniProtKB-KW"/>
</dbReference>
<feature type="compositionally biased region" description="Polar residues" evidence="16">
    <location>
        <begin position="157"/>
        <end position="166"/>
    </location>
</feature>
<dbReference type="GO" id="GO:0015031">
    <property type="term" value="P:protein transport"/>
    <property type="evidence" value="ECO:0007669"/>
    <property type="project" value="UniProtKB-KW"/>
</dbReference>
<evidence type="ECO:0000256" key="6">
    <source>
        <dbReference type="ARBA" id="ARBA00022723"/>
    </source>
</evidence>
<dbReference type="EMBL" id="JABWAD010000028">
    <property type="protein sequence ID" value="KAF6069890.1"/>
    <property type="molecule type" value="Genomic_DNA"/>
</dbReference>
<feature type="domain" description="Tim10-like" evidence="17">
    <location>
        <begin position="1154"/>
        <end position="1216"/>
    </location>
</feature>
<dbReference type="AlphaFoldDB" id="A0A8H6BZE8"/>
<evidence type="ECO:0000256" key="4">
    <source>
        <dbReference type="ARBA" id="ARBA00020709"/>
    </source>
</evidence>
<evidence type="ECO:0000256" key="8">
    <source>
        <dbReference type="ARBA" id="ARBA00022833"/>
    </source>
</evidence>
<dbReference type="GO" id="GO:0005743">
    <property type="term" value="C:mitochondrial inner membrane"/>
    <property type="evidence" value="ECO:0007669"/>
    <property type="project" value="UniProtKB-SubCell"/>
</dbReference>
<feature type="region of interest" description="Disordered" evidence="16">
    <location>
        <begin position="415"/>
        <end position="462"/>
    </location>
</feature>
<dbReference type="SMR" id="A0A8H6BZE8"/>
<evidence type="ECO:0000313" key="19">
    <source>
        <dbReference type="EMBL" id="KAF6070489.1"/>
    </source>
</evidence>
<evidence type="ECO:0000313" key="20">
    <source>
        <dbReference type="Proteomes" id="UP000536275"/>
    </source>
</evidence>
<evidence type="ECO:0000256" key="11">
    <source>
        <dbReference type="ARBA" id="ARBA00023128"/>
    </source>
</evidence>
<dbReference type="Gene3D" id="1.10.287.810">
    <property type="entry name" value="Mitochondrial import inner membrane translocase subunit tim13 like domains"/>
    <property type="match status" value="1"/>
</dbReference>
<feature type="compositionally biased region" description="Low complexity" evidence="16">
    <location>
        <begin position="452"/>
        <end position="462"/>
    </location>
</feature>
<feature type="region of interest" description="Disordered" evidence="16">
    <location>
        <begin position="486"/>
        <end position="529"/>
    </location>
</feature>
<keyword evidence="14" id="KW-0143">Chaperone</keyword>
<feature type="compositionally biased region" description="Basic and acidic residues" evidence="16">
    <location>
        <begin position="146"/>
        <end position="156"/>
    </location>
</feature>
<evidence type="ECO:0000256" key="2">
    <source>
        <dbReference type="ARBA" id="ARBA00006720"/>
    </source>
</evidence>
<evidence type="ECO:0000256" key="9">
    <source>
        <dbReference type="ARBA" id="ARBA00022927"/>
    </source>
</evidence>
<reference evidence="18 20" key="1">
    <citation type="submission" date="2020-03" db="EMBL/GenBank/DDBJ databases">
        <title>FDA dAtabase for Regulatory Grade micrObial Sequences (FDA-ARGOS): Supporting development and validation of Infectious Disease Dx tests.</title>
        <authorList>
            <person name="Campos J."/>
            <person name="Goldberg B."/>
            <person name="Tallon L."/>
            <person name="Sadzewicz L."/>
            <person name="Vavikolanu K."/>
            <person name="Mehta A."/>
            <person name="Aluvathingal J."/>
            <person name="Nadendla S."/>
            <person name="Nandy P."/>
            <person name="Geyer C."/>
            <person name="Yan Y."/>
            <person name="Sichtig H."/>
        </authorList>
    </citation>
    <scope>NUCLEOTIDE SEQUENCE [LARGE SCALE GENOMIC DNA]</scope>
    <source>
        <strain evidence="18 20">FDAARGOS_656</strain>
    </source>
</reference>
<evidence type="ECO:0000256" key="16">
    <source>
        <dbReference type="SAM" id="MobiDB-lite"/>
    </source>
</evidence>
<keyword evidence="7" id="KW-0999">Mitochondrion inner membrane</keyword>
<evidence type="ECO:0000256" key="5">
    <source>
        <dbReference type="ARBA" id="ARBA00022448"/>
    </source>
</evidence>
<keyword evidence="5" id="KW-0813">Transport</keyword>
<dbReference type="GO" id="GO:0045039">
    <property type="term" value="P:protein insertion into mitochondrial inner membrane"/>
    <property type="evidence" value="ECO:0007669"/>
    <property type="project" value="TreeGrafter"/>
</dbReference>
<keyword evidence="13" id="KW-1015">Disulfide bond</keyword>
<accession>A0A8H6BZE8</accession>
<keyword evidence="10" id="KW-0811">Translocation</keyword>
<dbReference type="SUPFAM" id="SSF144122">
    <property type="entry name" value="Tim10-like"/>
    <property type="match status" value="1"/>
</dbReference>
<dbReference type="FunFam" id="1.10.287.810:FF:000002">
    <property type="entry name" value="Mitochondrial import inner membrane translocase subunit tim10"/>
    <property type="match status" value="1"/>
</dbReference>
<feature type="region of interest" description="Disordered" evidence="16">
    <location>
        <begin position="566"/>
        <end position="595"/>
    </location>
</feature>
<keyword evidence="11" id="KW-0496">Mitochondrion</keyword>
<evidence type="ECO:0000256" key="3">
    <source>
        <dbReference type="ARBA" id="ARBA00020190"/>
    </source>
</evidence>
<organism evidence="18 20">
    <name type="scientific">Candida albicans</name>
    <name type="common">Yeast</name>
    <dbReference type="NCBI Taxonomy" id="5476"/>
    <lineage>
        <taxon>Eukaryota</taxon>
        <taxon>Fungi</taxon>
        <taxon>Dikarya</taxon>
        <taxon>Ascomycota</taxon>
        <taxon>Saccharomycotina</taxon>
        <taxon>Pichiomycetes</taxon>
        <taxon>Debaryomycetaceae</taxon>
        <taxon>Candida/Lodderomyces clade</taxon>
        <taxon>Candida</taxon>
    </lineage>
</organism>
<sequence>MITPSLKYKQAHRQNAHKDIEKIYKDNTQIDSAINKCNLDVVKDYGDDNSFNATPNTTSLSVTKTNNLNRESKMEHEQSANNPRPISFFDQTQSDYECCDLRNKFNIPYSVLKYNLAPESCSRSIVDTDNDLQFSFTPEMNLDEVTHQSQDHHTKDTATSIPNQDNSNKHTYQEEHIGAFSGYFAIPKLTINIPNRVQDDEDRLKYISNVPTICYQNHFEIEDSTFIFGGLCASEVNSFEHLGLPPNADLEKVQIYFPFELPPFVNTRLLTNPFMEPNPYFLQYNATRGSVTYLDTALMQEFPKNIIGMASTRISSRHFFFYGGFQIENKSLRPNKNGDCWIVEKAIILNEDGYIIDTTTLKFSKVKLTRNNKSIKAGRIGMGICSNIHEPADSVLDSNFINGNHSSAAVFDTESKGSSKQFNNRTEGYAKEKTVSNPSVPLEGSHSIRDNTNTTATTTTRPTLHKINTAQSLDFHNREVIQGSPVIREYPISTESNRPSSAIRGNPSNSSSMSQPSSTGTTNSSKTGNVFTRSANIFHRHKHNDTVKSPHPLKVTYSESARKKILHSNNPSASSSRTASPMPKSFDTKIPSSTPRAISPAQLFKRSPIDPIKLKAWYNTDRSSPLAEATSDINSFTTDHSQNQKTRKHVLEEDIFEREPIEFRPSPSFSRSEFEEKRGSAFEMPTGTPSDLFTNSVSIETMEEEDTANNVLFKSGANVSIFVFGGFVLDENEYSPETNTPTTNISKFKATNEMLKIDLTTTEKAPFFNSVNFSKQALVCKVGSDITCDIIIDEDENCPSPRGYFAYNLIDYSLGVDETCTINVSERESEKQQFTNLTTEKSPEDEVTNSSVDKFWDYNLPSNERESYKIQKYFESRALIVQGGCAEDNKFHGDLYRFVFKTCKWEKIVTFAFDYYNISQKPDEDEEVKTLSPENQVAEPQLKEAELRCCHHTAVYYRNEERDYLFIIGGVKNSHLRFYDTEPYTSDKFDVSRFATLQLAAENKNLLRVAVLNTRTQIWRFMRYYYDVSQAVSDTTTYQPYFTNCRFSHIGGSACINGKTITLAQGLANIAPEHKKDMDELRKQFPIEELLWGGYLQITFPGKIESKATGKKCEEKKNDGKYSLLHTNFYITTTTIMFGLGGTTPQISSQQKLQAAEAELDMVTGMFNALVSQCHTKCINKSYNEADISKQESLCLDRCVAKYFETNVQVGENMQKLGQSGQFMGRR</sequence>
<gene>
    <name evidence="18" type="primary">TIM10</name>
    <name evidence="19" type="ORF">FOB64_002194</name>
    <name evidence="18" type="ORF">FOB64_002596</name>
</gene>
<proteinExistence type="inferred from homology"/>
<evidence type="ECO:0000256" key="13">
    <source>
        <dbReference type="ARBA" id="ARBA00023157"/>
    </source>
</evidence>
<keyword evidence="8" id="KW-0862">Zinc</keyword>
<evidence type="ECO:0000256" key="7">
    <source>
        <dbReference type="ARBA" id="ARBA00022792"/>
    </source>
</evidence>
<dbReference type="Pfam" id="PF02953">
    <property type="entry name" value="zf-Tim10_DDP"/>
    <property type="match status" value="1"/>
</dbReference>